<accession>A0A022Q6R0</accession>
<reference evidence="1 2" key="1">
    <citation type="journal article" date="2013" name="Proc. Natl. Acad. Sci. U.S.A.">
        <title>Fine-scale variation in meiotic recombination in Mimulus inferred from population shotgun sequencing.</title>
        <authorList>
            <person name="Hellsten U."/>
            <person name="Wright K.M."/>
            <person name="Jenkins J."/>
            <person name="Shu S."/>
            <person name="Yuan Y."/>
            <person name="Wessler S.R."/>
            <person name="Schmutz J."/>
            <person name="Willis J.H."/>
            <person name="Rokhsar D.S."/>
        </authorList>
    </citation>
    <scope>NUCLEOTIDE SEQUENCE [LARGE SCALE GENOMIC DNA]</scope>
    <source>
        <strain evidence="2">cv. DUN x IM62</strain>
    </source>
</reference>
<feature type="non-terminal residue" evidence="1">
    <location>
        <position position="11"/>
    </location>
</feature>
<proteinExistence type="predicted"/>
<protein>
    <submittedName>
        <fullName evidence="1">Uncharacterized protein</fullName>
    </submittedName>
</protein>
<evidence type="ECO:0000313" key="2">
    <source>
        <dbReference type="Proteomes" id="UP000030748"/>
    </source>
</evidence>
<keyword evidence="2" id="KW-1185">Reference proteome</keyword>
<name>A0A022Q6R0_ERYGU</name>
<organism evidence="1 2">
    <name type="scientific">Erythranthe guttata</name>
    <name type="common">Yellow monkey flower</name>
    <name type="synonym">Mimulus guttatus</name>
    <dbReference type="NCBI Taxonomy" id="4155"/>
    <lineage>
        <taxon>Eukaryota</taxon>
        <taxon>Viridiplantae</taxon>
        <taxon>Streptophyta</taxon>
        <taxon>Embryophyta</taxon>
        <taxon>Tracheophyta</taxon>
        <taxon>Spermatophyta</taxon>
        <taxon>Magnoliopsida</taxon>
        <taxon>eudicotyledons</taxon>
        <taxon>Gunneridae</taxon>
        <taxon>Pentapetalae</taxon>
        <taxon>asterids</taxon>
        <taxon>lamiids</taxon>
        <taxon>Lamiales</taxon>
        <taxon>Phrymaceae</taxon>
        <taxon>Erythranthe</taxon>
    </lineage>
</organism>
<gene>
    <name evidence="1" type="ORF">MIMGU_mgv1a0190602mg</name>
</gene>
<dbReference type="EMBL" id="KI632125">
    <property type="protein sequence ID" value="EYU24347.1"/>
    <property type="molecule type" value="Genomic_DNA"/>
</dbReference>
<sequence length="11" mass="1201">MAILIHCPCNS</sequence>
<dbReference type="Proteomes" id="UP000030748">
    <property type="component" value="Unassembled WGS sequence"/>
</dbReference>
<evidence type="ECO:0000313" key="1">
    <source>
        <dbReference type="EMBL" id="EYU24347.1"/>
    </source>
</evidence>